<feature type="signal peptide" evidence="2">
    <location>
        <begin position="1"/>
        <end position="22"/>
    </location>
</feature>
<sequence length="161" mass="18471">MERKKPVLFVLFLLISSTLCKGVIDKAEVEAFQKKTSQSSTHGQLLNGRENLNREHFFSRTTESEKMSDSDGDYSIQEFHLSRLRWNQHAVQLEYKPDGGRRRRRKRQIIAAEDTVKLEEDDSSATLLSGKNLIIIASCGVFFLVVLAAGLVYCFRYDSYM</sequence>
<feature type="chain" id="PRO_5047518163" evidence="2">
    <location>
        <begin position="23"/>
        <end position="161"/>
    </location>
</feature>
<dbReference type="Proteomes" id="UP001159427">
    <property type="component" value="Unassembled WGS sequence"/>
</dbReference>
<accession>A0ABN8SWL3</accession>
<dbReference type="EMBL" id="CALNXI010004373">
    <property type="protein sequence ID" value="CAH3195677.1"/>
    <property type="molecule type" value="Genomic_DNA"/>
</dbReference>
<evidence type="ECO:0000313" key="3">
    <source>
        <dbReference type="EMBL" id="CAH3195677.1"/>
    </source>
</evidence>
<organism evidence="3 4">
    <name type="scientific">Porites evermanni</name>
    <dbReference type="NCBI Taxonomy" id="104178"/>
    <lineage>
        <taxon>Eukaryota</taxon>
        <taxon>Metazoa</taxon>
        <taxon>Cnidaria</taxon>
        <taxon>Anthozoa</taxon>
        <taxon>Hexacorallia</taxon>
        <taxon>Scleractinia</taxon>
        <taxon>Fungiina</taxon>
        <taxon>Poritidae</taxon>
        <taxon>Porites</taxon>
    </lineage>
</organism>
<protein>
    <submittedName>
        <fullName evidence="3">Uncharacterized protein</fullName>
    </submittedName>
</protein>
<keyword evidence="2" id="KW-0732">Signal</keyword>
<keyword evidence="4" id="KW-1185">Reference proteome</keyword>
<comment type="caution">
    <text evidence="3">The sequence shown here is derived from an EMBL/GenBank/DDBJ whole genome shotgun (WGS) entry which is preliminary data.</text>
</comment>
<evidence type="ECO:0000313" key="4">
    <source>
        <dbReference type="Proteomes" id="UP001159427"/>
    </source>
</evidence>
<evidence type="ECO:0000256" key="1">
    <source>
        <dbReference type="SAM" id="Phobius"/>
    </source>
</evidence>
<proteinExistence type="predicted"/>
<keyword evidence="1" id="KW-1133">Transmembrane helix</keyword>
<evidence type="ECO:0000256" key="2">
    <source>
        <dbReference type="SAM" id="SignalP"/>
    </source>
</evidence>
<name>A0ABN8SWL3_9CNID</name>
<keyword evidence="1" id="KW-0812">Transmembrane</keyword>
<feature type="transmembrane region" description="Helical" evidence="1">
    <location>
        <begin position="133"/>
        <end position="155"/>
    </location>
</feature>
<gene>
    <name evidence="3" type="ORF">PEVE_00030764</name>
</gene>
<reference evidence="3 4" key="1">
    <citation type="submission" date="2022-05" db="EMBL/GenBank/DDBJ databases">
        <authorList>
            <consortium name="Genoscope - CEA"/>
            <person name="William W."/>
        </authorList>
    </citation>
    <scope>NUCLEOTIDE SEQUENCE [LARGE SCALE GENOMIC DNA]</scope>
</reference>
<keyword evidence="1" id="KW-0472">Membrane</keyword>